<keyword evidence="3 7" id="KW-0808">Transferase</keyword>
<evidence type="ECO:0000256" key="5">
    <source>
        <dbReference type="RuleBase" id="RU362026"/>
    </source>
</evidence>
<dbReference type="GO" id="GO:0003677">
    <property type="term" value="F:DNA binding"/>
    <property type="evidence" value="ECO:0007669"/>
    <property type="project" value="InterPro"/>
</dbReference>
<keyword evidence="4" id="KW-0949">S-adenosyl-L-methionine</keyword>
<dbReference type="SUPFAM" id="SSF53335">
    <property type="entry name" value="S-adenosyl-L-methionine-dependent methyltransferases"/>
    <property type="match status" value="1"/>
</dbReference>
<dbReference type="InterPro" id="IPR001091">
    <property type="entry name" value="RM_Methyltransferase"/>
</dbReference>
<dbReference type="InterPro" id="IPR029063">
    <property type="entry name" value="SAM-dependent_MTases_sf"/>
</dbReference>
<protein>
    <recommendedName>
        <fullName evidence="5">Methyltransferase</fullName>
        <ecNumber evidence="5">2.1.1.-</ecNumber>
    </recommendedName>
</protein>
<comment type="similarity">
    <text evidence="1 5">Belongs to the N(4)/N(6)-methyltransferase family.</text>
</comment>
<reference evidence="7 8" key="1">
    <citation type="journal article" date="2011" name="Front. Microbiol.">
        <title>Genomic signatures of strain selection and enhancement in Bacillus atrophaeus var. globigii, a historical biowarfare simulant.</title>
        <authorList>
            <person name="Gibbons H.S."/>
            <person name="Broomall S.M."/>
            <person name="McNew L.A."/>
            <person name="Daligault H."/>
            <person name="Chapman C."/>
            <person name="Bruce D."/>
            <person name="Karavis M."/>
            <person name="Krepps M."/>
            <person name="McGregor P.A."/>
            <person name="Hong C."/>
            <person name="Park K.H."/>
            <person name="Akmal A."/>
            <person name="Feldman A."/>
            <person name="Lin J.S."/>
            <person name="Chang W.E."/>
            <person name="Higgs B.W."/>
            <person name="Demirev P."/>
            <person name="Lindquist J."/>
            <person name="Liem A."/>
            <person name="Fochler E."/>
            <person name="Read T.D."/>
            <person name="Tapia R."/>
            <person name="Johnson S."/>
            <person name="Bishop-Lilly K.A."/>
            <person name="Detter C."/>
            <person name="Han C."/>
            <person name="Sozhamannan S."/>
            <person name="Rosenzweig C.N."/>
            <person name="Skowronski E.W."/>
        </authorList>
    </citation>
    <scope>NUCLEOTIDE SEQUENCE [LARGE SCALE GENOMIC DNA]</scope>
    <source>
        <strain evidence="7 8">TPS4-2</strain>
    </source>
</reference>
<evidence type="ECO:0000256" key="1">
    <source>
        <dbReference type="ARBA" id="ARBA00006594"/>
    </source>
</evidence>
<dbReference type="EMBL" id="PIQA01000017">
    <property type="protein sequence ID" value="RUO60379.1"/>
    <property type="molecule type" value="Genomic_DNA"/>
</dbReference>
<dbReference type="AlphaFoldDB" id="A0A432YHD6"/>
<name>A0A432YHD6_9GAMM</name>
<accession>A0A432YHD6</accession>
<evidence type="ECO:0000313" key="7">
    <source>
        <dbReference type="EMBL" id="RUO60379.1"/>
    </source>
</evidence>
<dbReference type="RefSeq" id="WP_126753023.1">
    <property type="nucleotide sequence ID" value="NZ_JBHUMT010000004.1"/>
</dbReference>
<dbReference type="Proteomes" id="UP000288361">
    <property type="component" value="Unassembled WGS sequence"/>
</dbReference>
<dbReference type="InterPro" id="IPR002052">
    <property type="entry name" value="DNA_methylase_N6_adenine_CS"/>
</dbReference>
<evidence type="ECO:0000256" key="3">
    <source>
        <dbReference type="ARBA" id="ARBA00022679"/>
    </source>
</evidence>
<dbReference type="PRINTS" id="PR00508">
    <property type="entry name" value="S21N4MTFRASE"/>
</dbReference>
<sequence>MNKIINEDCIEGMAKLDDCSVDLIIADPPYNLNKNFGQWDESKNKDNWLPWSKLWLDQCKRVLKPTGSIFVYGIHHHLCWLQCYMYELDLKYRRQIIWYYENGFSGYKNTLQAHYEPLLWFSKSDKYTYNPIREPYKSTDRLKHKVTKNGKVWTPHPDGRLAGDVWQFPTLAGRRFKDEKVDHPTQKPLSISRRIVKHFSNEGDTVLVPFVGSGSECVAAKEFAREYIGFELNPDYIKIANMRLDNTQSQRELV</sequence>
<comment type="caution">
    <text evidence="7">The sequence shown here is derived from an EMBL/GenBank/DDBJ whole genome shotgun (WGS) entry which is preliminary data.</text>
</comment>
<dbReference type="GO" id="GO:0032259">
    <property type="term" value="P:methylation"/>
    <property type="evidence" value="ECO:0007669"/>
    <property type="project" value="UniProtKB-KW"/>
</dbReference>
<dbReference type="Pfam" id="PF01555">
    <property type="entry name" value="N6_N4_Mtase"/>
    <property type="match status" value="1"/>
</dbReference>
<proteinExistence type="inferred from homology"/>
<dbReference type="PROSITE" id="PS00092">
    <property type="entry name" value="N6_MTASE"/>
    <property type="match status" value="1"/>
</dbReference>
<feature type="domain" description="DNA methylase N-4/N-6" evidence="6">
    <location>
        <begin position="21"/>
        <end position="241"/>
    </location>
</feature>
<gene>
    <name evidence="7" type="ORF">CWI73_12130</name>
</gene>
<evidence type="ECO:0000313" key="8">
    <source>
        <dbReference type="Proteomes" id="UP000288361"/>
    </source>
</evidence>
<evidence type="ECO:0000256" key="4">
    <source>
        <dbReference type="ARBA" id="ARBA00022691"/>
    </source>
</evidence>
<dbReference type="InterPro" id="IPR002941">
    <property type="entry name" value="DNA_methylase_N4/N6"/>
</dbReference>
<keyword evidence="2 7" id="KW-0489">Methyltransferase</keyword>
<dbReference type="GO" id="GO:0008170">
    <property type="term" value="F:N-methyltransferase activity"/>
    <property type="evidence" value="ECO:0007669"/>
    <property type="project" value="InterPro"/>
</dbReference>
<evidence type="ECO:0000256" key="2">
    <source>
        <dbReference type="ARBA" id="ARBA00022603"/>
    </source>
</evidence>
<organism evidence="7 8">
    <name type="scientific">Idiomarina piscisalsi</name>
    <dbReference type="NCBI Taxonomy" id="1096243"/>
    <lineage>
        <taxon>Bacteria</taxon>
        <taxon>Pseudomonadati</taxon>
        <taxon>Pseudomonadota</taxon>
        <taxon>Gammaproteobacteria</taxon>
        <taxon>Alteromonadales</taxon>
        <taxon>Idiomarinaceae</taxon>
        <taxon>Idiomarina</taxon>
    </lineage>
</organism>
<dbReference type="Gene3D" id="3.40.50.150">
    <property type="entry name" value="Vaccinia Virus protein VP39"/>
    <property type="match status" value="1"/>
</dbReference>
<dbReference type="EC" id="2.1.1.-" evidence="5"/>
<evidence type="ECO:0000259" key="6">
    <source>
        <dbReference type="Pfam" id="PF01555"/>
    </source>
</evidence>